<dbReference type="RefSeq" id="WP_252112360.1">
    <property type="nucleotide sequence ID" value="NZ_JAMSCK010000003.1"/>
</dbReference>
<evidence type="ECO:0000313" key="2">
    <source>
        <dbReference type="Proteomes" id="UP001155077"/>
    </source>
</evidence>
<organism evidence="1 2">
    <name type="scientific">Gramella jeungdoensis</name>
    <dbReference type="NCBI Taxonomy" id="708091"/>
    <lineage>
        <taxon>Bacteria</taxon>
        <taxon>Pseudomonadati</taxon>
        <taxon>Bacteroidota</taxon>
        <taxon>Flavobacteriia</taxon>
        <taxon>Flavobacteriales</taxon>
        <taxon>Flavobacteriaceae</taxon>
        <taxon>Christiangramia</taxon>
    </lineage>
</organism>
<keyword evidence="2" id="KW-1185">Reference proteome</keyword>
<dbReference type="EMBL" id="JAMSCK010000003">
    <property type="protein sequence ID" value="MCM8569367.1"/>
    <property type="molecule type" value="Genomic_DNA"/>
</dbReference>
<evidence type="ECO:0008006" key="3">
    <source>
        <dbReference type="Google" id="ProtNLM"/>
    </source>
</evidence>
<accession>A0ABT0Z2L0</accession>
<dbReference type="Proteomes" id="UP001155077">
    <property type="component" value="Unassembled WGS sequence"/>
</dbReference>
<name>A0ABT0Z2L0_9FLAO</name>
<gene>
    <name evidence="1" type="ORF">NE848_08250</name>
</gene>
<reference evidence="1" key="1">
    <citation type="submission" date="2022-06" db="EMBL/GenBank/DDBJ databases">
        <title>Gramella sediminis sp. nov., isolated from deep-sea sediment of the Indian Ocean.</title>
        <authorList>
            <person name="Yang L."/>
        </authorList>
    </citation>
    <scope>NUCLEOTIDE SEQUENCE</scope>
    <source>
        <strain evidence="1">HMD3159</strain>
    </source>
</reference>
<comment type="caution">
    <text evidence="1">The sequence shown here is derived from an EMBL/GenBank/DDBJ whole genome shotgun (WGS) entry which is preliminary data.</text>
</comment>
<proteinExistence type="predicted"/>
<protein>
    <recommendedName>
        <fullName evidence="3">Lipoprotein</fullName>
    </recommendedName>
</protein>
<evidence type="ECO:0000313" key="1">
    <source>
        <dbReference type="EMBL" id="MCM8569367.1"/>
    </source>
</evidence>
<sequence>MKYLVGFSLKVVLLFYLILLNTGCSEDWLDLDLDFDQCMFYSYIDITETCECLNNGESNCEVFNYMLNEKEYERINALFDESENECLEVSGVDFTGKNFSGMSKRPFVDYCHKFFQG</sequence>